<organism evidence="4">
    <name type="scientific">Ministeria vibrans</name>
    <name type="common">Bacterivorous amoeba</name>
    <dbReference type="NCBI Taxonomy" id="134558"/>
    <lineage>
        <taxon>Eukaryota</taxon>
        <taxon>Filasterea</taxon>
        <taxon>Ministeria</taxon>
    </lineage>
</organism>
<dbReference type="Gene3D" id="4.10.830.10">
    <property type="entry name" value="30s Ribosomal Protein S14, Chain N"/>
    <property type="match status" value="1"/>
</dbReference>
<dbReference type="GO" id="GO:0003735">
    <property type="term" value="F:structural constituent of ribosome"/>
    <property type="evidence" value="ECO:0007669"/>
    <property type="project" value="InterPro"/>
</dbReference>
<geneLocation type="mitochondrion" evidence="4"/>
<protein>
    <submittedName>
        <fullName evidence="4">Ribosomal protein S14</fullName>
    </submittedName>
</protein>
<dbReference type="GO" id="GO:0006412">
    <property type="term" value="P:translation"/>
    <property type="evidence" value="ECO:0007669"/>
    <property type="project" value="InterPro"/>
</dbReference>
<dbReference type="AlphaFoldDB" id="M1JZW2"/>
<sequence>MKNKYKYEYLIAKSYKRSTRVRVPVPIKMEREKSGPLYLKKRDKCLITNKEKALIRPYNISRIKLKELMNENKIIGFKNVGY</sequence>
<dbReference type="RefSeq" id="YP_007476191.1">
    <property type="nucleotide sequence ID" value="NC_020370.1"/>
</dbReference>
<accession>M1JZW2</accession>
<gene>
    <name evidence="4" type="primary">rps14</name>
</gene>
<evidence type="ECO:0000313" key="4">
    <source>
        <dbReference type="EMBL" id="AGE93692.1"/>
    </source>
</evidence>
<evidence type="ECO:0000256" key="3">
    <source>
        <dbReference type="ARBA" id="ARBA00023274"/>
    </source>
</evidence>
<proteinExistence type="inferred from homology"/>
<dbReference type="GO" id="GO:0005840">
    <property type="term" value="C:ribosome"/>
    <property type="evidence" value="ECO:0007669"/>
    <property type="project" value="UniProtKB-KW"/>
</dbReference>
<keyword evidence="2 4" id="KW-0689">Ribosomal protein</keyword>
<keyword evidence="3" id="KW-0687">Ribonucleoprotein</keyword>
<evidence type="ECO:0000256" key="1">
    <source>
        <dbReference type="ARBA" id="ARBA00009083"/>
    </source>
</evidence>
<comment type="similarity">
    <text evidence="1">Belongs to the universal ribosomal protein uS14 family.</text>
</comment>
<dbReference type="InterPro" id="IPR043140">
    <property type="entry name" value="Ribosomal_uS14_sf"/>
</dbReference>
<dbReference type="GeneID" id="14659602"/>
<dbReference type="Pfam" id="PF00253">
    <property type="entry name" value="Ribosomal_S14"/>
    <property type="match status" value="1"/>
</dbReference>
<reference evidence="4" key="1">
    <citation type="submission" date="2012-12" db="EMBL/GenBank/DDBJ databases">
        <authorList>
            <person name="Lang B.F."/>
        </authorList>
    </citation>
    <scope>NUCLEOTIDE SEQUENCE</scope>
    <source>
        <strain evidence="4">ATCC 50519</strain>
    </source>
</reference>
<dbReference type="GO" id="GO:1990904">
    <property type="term" value="C:ribonucleoprotein complex"/>
    <property type="evidence" value="ECO:0007669"/>
    <property type="project" value="UniProtKB-KW"/>
</dbReference>
<name>M1JZW2_MINVI</name>
<dbReference type="EMBL" id="KC573040">
    <property type="protein sequence ID" value="AGE93692.1"/>
    <property type="molecule type" value="Genomic_DNA"/>
</dbReference>
<evidence type="ECO:0000256" key="2">
    <source>
        <dbReference type="ARBA" id="ARBA00022980"/>
    </source>
</evidence>
<dbReference type="SUPFAM" id="SSF57716">
    <property type="entry name" value="Glucocorticoid receptor-like (DNA-binding domain)"/>
    <property type="match status" value="1"/>
</dbReference>
<keyword evidence="4" id="KW-0496">Mitochondrion</keyword>
<dbReference type="InterPro" id="IPR001209">
    <property type="entry name" value="Ribosomal_uS14"/>
</dbReference>